<evidence type="ECO:0000313" key="2">
    <source>
        <dbReference type="Proteomes" id="UP001171945"/>
    </source>
</evidence>
<protein>
    <submittedName>
        <fullName evidence="1">Uncharacterized protein</fullName>
    </submittedName>
</protein>
<comment type="caution">
    <text evidence="1">The sequence shown here is derived from an EMBL/GenBank/DDBJ whole genome shotgun (WGS) entry which is preliminary data.</text>
</comment>
<proteinExistence type="predicted"/>
<dbReference type="InterPro" id="IPR027417">
    <property type="entry name" value="P-loop_NTPase"/>
</dbReference>
<dbReference type="Proteomes" id="UP001171945">
    <property type="component" value="Unassembled WGS sequence"/>
</dbReference>
<keyword evidence="2" id="KW-1185">Reference proteome</keyword>
<dbReference type="Gene3D" id="3.40.50.300">
    <property type="entry name" value="P-loop containing nucleotide triphosphate hydrolases"/>
    <property type="match status" value="1"/>
</dbReference>
<gene>
    <name evidence="1" type="ORF">QUF54_09235</name>
</gene>
<evidence type="ECO:0000313" key="1">
    <source>
        <dbReference type="EMBL" id="MDM8563523.1"/>
    </source>
</evidence>
<feature type="non-terminal residue" evidence="1">
    <location>
        <position position="1"/>
    </location>
</feature>
<sequence length="147" mass="17129">NGWKIIYLSRKNLFRRIISAKVANSRHQWLYHDSKSGSDYSTSFKIHVDGEKLLTSLEKAEISELKDKALLEQLPYIEIFYEDDLLKAEQHQKTADKIFDFLGVQSAPIETNMVRTPYQNLAEVIENYDEIAALLSKTKYAHYLEED</sequence>
<accession>A0ABT7VVD6</accession>
<organism evidence="1 2">
    <name type="scientific">Candidatus Marithioploca araucensis</name>
    <dbReference type="NCBI Taxonomy" id="70273"/>
    <lineage>
        <taxon>Bacteria</taxon>
        <taxon>Pseudomonadati</taxon>
        <taxon>Pseudomonadota</taxon>
        <taxon>Gammaproteobacteria</taxon>
        <taxon>Thiotrichales</taxon>
        <taxon>Thiotrichaceae</taxon>
        <taxon>Candidatus Marithioploca</taxon>
    </lineage>
</organism>
<reference evidence="1" key="1">
    <citation type="submission" date="2023-06" db="EMBL/GenBank/DDBJ databases">
        <title>Uncultivated large filamentous bacteria from sulfidic sediments reveal new species and different genomic features in energy metabolism and defense.</title>
        <authorList>
            <person name="Fonseca A."/>
        </authorList>
    </citation>
    <scope>NUCLEOTIDE SEQUENCE</scope>
    <source>
        <strain evidence="1">HSG4</strain>
    </source>
</reference>
<dbReference type="EMBL" id="JAUCGM010000692">
    <property type="protein sequence ID" value="MDM8563523.1"/>
    <property type="molecule type" value="Genomic_DNA"/>
</dbReference>
<name>A0ABT7VVD6_9GAMM</name>